<accession>A0ABM8YVV2</accession>
<protein>
    <submittedName>
        <fullName evidence="3">Uncharacterized protein</fullName>
    </submittedName>
</protein>
<evidence type="ECO:0000313" key="3">
    <source>
        <dbReference type="EMBL" id="CAG9931642.1"/>
    </source>
</evidence>
<keyword evidence="4" id="KW-1185">Reference proteome</keyword>
<keyword evidence="2" id="KW-0732">Signal</keyword>
<dbReference type="EMBL" id="OU912926">
    <property type="protein sequence ID" value="CAG9931642.1"/>
    <property type="molecule type" value="Genomic_DNA"/>
</dbReference>
<evidence type="ECO:0000256" key="2">
    <source>
        <dbReference type="SAM" id="SignalP"/>
    </source>
</evidence>
<gene>
    <name evidence="3" type="ORF">NTG6680_0389</name>
</gene>
<reference evidence="3 4" key="1">
    <citation type="submission" date="2021-10" db="EMBL/GenBank/DDBJ databases">
        <authorList>
            <person name="Koch H."/>
        </authorList>
    </citation>
    <scope>NUCLEOTIDE SEQUENCE [LARGE SCALE GENOMIC DNA]</scope>
    <source>
        <strain evidence="3">6680</strain>
    </source>
</reference>
<feature type="region of interest" description="Disordered" evidence="1">
    <location>
        <begin position="28"/>
        <end position="52"/>
    </location>
</feature>
<name>A0ABM8YVV2_9PROT</name>
<feature type="chain" id="PRO_5045986751" evidence="2">
    <location>
        <begin position="19"/>
        <end position="127"/>
    </location>
</feature>
<evidence type="ECO:0000256" key="1">
    <source>
        <dbReference type="SAM" id="MobiDB-lite"/>
    </source>
</evidence>
<proteinExistence type="predicted"/>
<sequence>MKLITLLLAVTISSVAIAAPVMTKKINPDGTVTYDPVGDPKAGSPETVPQKLSKEIDKQAREVGVQVIDITSKPVMTKKVNSDGTVTYDPIDPKADFTETVPKKKGKEVDEKLKELGVKVIDITPKK</sequence>
<organism evidence="3 4">
    <name type="scientific">Candidatus Nitrotoga arctica</name>
    <dbReference type="NCBI Taxonomy" id="453162"/>
    <lineage>
        <taxon>Bacteria</taxon>
        <taxon>Pseudomonadati</taxon>
        <taxon>Pseudomonadota</taxon>
        <taxon>Betaproteobacteria</taxon>
        <taxon>Nitrosomonadales</taxon>
        <taxon>Gallionellaceae</taxon>
        <taxon>Candidatus Nitrotoga</taxon>
    </lineage>
</organism>
<feature type="signal peptide" evidence="2">
    <location>
        <begin position="1"/>
        <end position="18"/>
    </location>
</feature>
<dbReference type="RefSeq" id="WP_239795725.1">
    <property type="nucleotide sequence ID" value="NZ_OU912926.1"/>
</dbReference>
<evidence type="ECO:0000313" key="4">
    <source>
        <dbReference type="Proteomes" id="UP000839052"/>
    </source>
</evidence>
<dbReference type="Proteomes" id="UP000839052">
    <property type="component" value="Chromosome"/>
</dbReference>